<keyword evidence="2 4" id="KW-0238">DNA-binding</keyword>
<dbReference type="Pfam" id="PF00440">
    <property type="entry name" value="TetR_N"/>
    <property type="match status" value="1"/>
</dbReference>
<dbReference type="PATRIC" id="fig|1097667.3.peg.4126"/>
<name>H0EBD2_9ACTN</name>
<evidence type="ECO:0000256" key="2">
    <source>
        <dbReference type="ARBA" id="ARBA00023125"/>
    </source>
</evidence>
<dbReference type="Pfam" id="PF21943">
    <property type="entry name" value="TetR_C_46"/>
    <property type="match status" value="1"/>
</dbReference>
<dbReference type="RefSeq" id="WP_007578869.1">
    <property type="nucleotide sequence ID" value="NZ_AGUD01000306.1"/>
</dbReference>
<dbReference type="PRINTS" id="PR00455">
    <property type="entry name" value="HTHTETR"/>
</dbReference>
<dbReference type="GO" id="GO:0045892">
    <property type="term" value="P:negative regulation of DNA-templated transcription"/>
    <property type="evidence" value="ECO:0007669"/>
    <property type="project" value="UniProtKB-ARBA"/>
</dbReference>
<dbReference type="SUPFAM" id="SSF46689">
    <property type="entry name" value="Homeodomain-like"/>
    <property type="match status" value="1"/>
</dbReference>
<feature type="region of interest" description="Disordered" evidence="5">
    <location>
        <begin position="1"/>
        <end position="25"/>
    </location>
</feature>
<evidence type="ECO:0000256" key="5">
    <source>
        <dbReference type="SAM" id="MobiDB-lite"/>
    </source>
</evidence>
<dbReference type="PROSITE" id="PS50977">
    <property type="entry name" value="HTH_TETR_2"/>
    <property type="match status" value="1"/>
</dbReference>
<gene>
    <name evidence="7" type="ORF">PAI11_41610</name>
</gene>
<accession>H0EBD2</accession>
<dbReference type="GO" id="GO:0003700">
    <property type="term" value="F:DNA-binding transcription factor activity"/>
    <property type="evidence" value="ECO:0007669"/>
    <property type="project" value="TreeGrafter"/>
</dbReference>
<dbReference type="Gene3D" id="1.10.357.10">
    <property type="entry name" value="Tetracycline Repressor, domain 2"/>
    <property type="match status" value="1"/>
</dbReference>
<proteinExistence type="predicted"/>
<keyword evidence="8" id="KW-1185">Reference proteome</keyword>
<dbReference type="InterPro" id="IPR009057">
    <property type="entry name" value="Homeodomain-like_sf"/>
</dbReference>
<dbReference type="FunFam" id="1.10.10.60:FF:000141">
    <property type="entry name" value="TetR family transcriptional regulator"/>
    <property type="match status" value="1"/>
</dbReference>
<dbReference type="InterPro" id="IPR054129">
    <property type="entry name" value="DesT_TetR_C"/>
</dbReference>
<dbReference type="InterPro" id="IPR050109">
    <property type="entry name" value="HTH-type_TetR-like_transc_reg"/>
</dbReference>
<evidence type="ECO:0000259" key="6">
    <source>
        <dbReference type="PROSITE" id="PS50977"/>
    </source>
</evidence>
<evidence type="ECO:0000313" key="7">
    <source>
        <dbReference type="EMBL" id="EHN09008.1"/>
    </source>
</evidence>
<feature type="compositionally biased region" description="Low complexity" evidence="5">
    <location>
        <begin position="7"/>
        <end position="22"/>
    </location>
</feature>
<keyword evidence="3" id="KW-0804">Transcription</keyword>
<dbReference type="PANTHER" id="PTHR30055:SF234">
    <property type="entry name" value="HTH-TYPE TRANSCRIPTIONAL REGULATOR BETI"/>
    <property type="match status" value="1"/>
</dbReference>
<dbReference type="Proteomes" id="UP000005143">
    <property type="component" value="Unassembled WGS sequence"/>
</dbReference>
<evidence type="ECO:0000256" key="4">
    <source>
        <dbReference type="PROSITE-ProRule" id="PRU00335"/>
    </source>
</evidence>
<dbReference type="AlphaFoldDB" id="H0EBD2"/>
<sequence>MASLENSAPSSPGSGSAASATGDVGGYRRGRVPRAVRERQVLALARELFAERGYQQASMDELASRAGVSKPVVYDLVGSKEALYLRCVELAGEELAQVVTKGVLSQEDPDARLRAGAIAFLEWVAEEGGGWDLLLTAGPEPGAEPLIQVRAQQSALLTMLTGETLTQMGVELDQWRVEAIAHSVNTAFEGLAIWWRANQQIPVTELVDWMAEIFFPGIKAIADSPHARPLPPTS</sequence>
<evidence type="ECO:0000256" key="3">
    <source>
        <dbReference type="ARBA" id="ARBA00023163"/>
    </source>
</evidence>
<protein>
    <submittedName>
        <fullName evidence="7">Transcriptional regulator TetR family</fullName>
    </submittedName>
</protein>
<dbReference type="EMBL" id="AGUD01000306">
    <property type="protein sequence ID" value="EHN09008.1"/>
    <property type="molecule type" value="Genomic_DNA"/>
</dbReference>
<dbReference type="GO" id="GO:0000976">
    <property type="term" value="F:transcription cis-regulatory region binding"/>
    <property type="evidence" value="ECO:0007669"/>
    <property type="project" value="TreeGrafter"/>
</dbReference>
<feature type="DNA-binding region" description="H-T-H motif" evidence="4">
    <location>
        <begin position="58"/>
        <end position="77"/>
    </location>
</feature>
<organism evidence="7 8">
    <name type="scientific">Patulibacter medicamentivorans</name>
    <dbReference type="NCBI Taxonomy" id="1097667"/>
    <lineage>
        <taxon>Bacteria</taxon>
        <taxon>Bacillati</taxon>
        <taxon>Actinomycetota</taxon>
        <taxon>Thermoleophilia</taxon>
        <taxon>Solirubrobacterales</taxon>
        <taxon>Patulibacteraceae</taxon>
        <taxon>Patulibacter</taxon>
    </lineage>
</organism>
<keyword evidence="1" id="KW-0805">Transcription regulation</keyword>
<evidence type="ECO:0000256" key="1">
    <source>
        <dbReference type="ARBA" id="ARBA00023015"/>
    </source>
</evidence>
<comment type="caution">
    <text evidence="7">The sequence shown here is derived from an EMBL/GenBank/DDBJ whole genome shotgun (WGS) entry which is preliminary data.</text>
</comment>
<dbReference type="OrthoDB" id="3767959at2"/>
<dbReference type="InterPro" id="IPR001647">
    <property type="entry name" value="HTH_TetR"/>
</dbReference>
<evidence type="ECO:0000313" key="8">
    <source>
        <dbReference type="Proteomes" id="UP000005143"/>
    </source>
</evidence>
<feature type="domain" description="HTH tetR-type" evidence="6">
    <location>
        <begin position="35"/>
        <end position="95"/>
    </location>
</feature>
<dbReference type="PANTHER" id="PTHR30055">
    <property type="entry name" value="HTH-TYPE TRANSCRIPTIONAL REGULATOR RUTR"/>
    <property type="match status" value="1"/>
</dbReference>
<reference evidence="7 8" key="1">
    <citation type="journal article" date="2013" name="Biodegradation">
        <title>Quantitative proteomic analysis of ibuprofen-degrading Patulibacter sp. strain I11.</title>
        <authorList>
            <person name="Almeida B."/>
            <person name="Kjeldal H."/>
            <person name="Lolas I."/>
            <person name="Knudsen A.D."/>
            <person name="Carvalho G."/>
            <person name="Nielsen K.L."/>
            <person name="Barreto Crespo M.T."/>
            <person name="Stensballe A."/>
            <person name="Nielsen J.L."/>
        </authorList>
    </citation>
    <scope>NUCLEOTIDE SEQUENCE [LARGE SCALE GENOMIC DNA]</scope>
    <source>
        <strain evidence="7 8">I11</strain>
    </source>
</reference>